<feature type="region of interest" description="Disordered" evidence="1">
    <location>
        <begin position="724"/>
        <end position="755"/>
    </location>
</feature>
<evidence type="ECO:0000259" key="4">
    <source>
        <dbReference type="Pfam" id="PF01030"/>
    </source>
</evidence>
<feature type="chain" id="PRO_5045399647" description="Receptor L-domain domain-containing protein" evidence="3">
    <location>
        <begin position="21"/>
        <end position="755"/>
    </location>
</feature>
<dbReference type="InterPro" id="IPR036941">
    <property type="entry name" value="Rcpt_L-dom_sf"/>
</dbReference>
<accession>A0ABR1CKB0</accession>
<dbReference type="PANTHER" id="PTHR21662:SF29">
    <property type="entry name" value="RECEPTOR L-DOMAIN DOMAIN-CONTAINING PROTEIN"/>
    <property type="match status" value="1"/>
</dbReference>
<keyword evidence="6" id="KW-1185">Reference proteome</keyword>
<name>A0ABR1CKB0_NECAM</name>
<dbReference type="PANTHER" id="PTHR21662">
    <property type="entry name" value="RECEPTOR PROTEIN-TYROSINE KINASE"/>
    <property type="match status" value="1"/>
</dbReference>
<feature type="compositionally biased region" description="Polar residues" evidence="1">
    <location>
        <begin position="660"/>
        <end position="672"/>
    </location>
</feature>
<keyword evidence="2" id="KW-0812">Transmembrane</keyword>
<reference evidence="5 6" key="1">
    <citation type="submission" date="2023-08" db="EMBL/GenBank/DDBJ databases">
        <title>A Necator americanus chromosomal reference genome.</title>
        <authorList>
            <person name="Ilik V."/>
            <person name="Petrzelkova K.J."/>
            <person name="Pardy F."/>
            <person name="Fuh T."/>
            <person name="Niatou-Singa F.S."/>
            <person name="Gouil Q."/>
            <person name="Baker L."/>
            <person name="Ritchie M.E."/>
            <person name="Jex A.R."/>
            <person name="Gazzola D."/>
            <person name="Li H."/>
            <person name="Toshio Fujiwara R."/>
            <person name="Zhan B."/>
            <person name="Aroian R.V."/>
            <person name="Pafco B."/>
            <person name="Schwarz E.M."/>
        </authorList>
    </citation>
    <scope>NUCLEOTIDE SEQUENCE [LARGE SCALE GENOMIC DNA]</scope>
    <source>
        <strain evidence="5 6">Aroian</strain>
        <tissue evidence="5">Whole animal</tissue>
    </source>
</reference>
<keyword evidence="2" id="KW-0472">Membrane</keyword>
<feature type="signal peptide" evidence="3">
    <location>
        <begin position="1"/>
        <end position="20"/>
    </location>
</feature>
<dbReference type="EMBL" id="JAVFWL010000002">
    <property type="protein sequence ID" value="KAK6738819.1"/>
    <property type="molecule type" value="Genomic_DNA"/>
</dbReference>
<feature type="region of interest" description="Disordered" evidence="1">
    <location>
        <begin position="647"/>
        <end position="705"/>
    </location>
</feature>
<dbReference type="Gene3D" id="3.80.20.20">
    <property type="entry name" value="Receptor L-domain"/>
    <property type="match status" value="1"/>
</dbReference>
<evidence type="ECO:0000256" key="2">
    <source>
        <dbReference type="SAM" id="Phobius"/>
    </source>
</evidence>
<dbReference type="Pfam" id="PF01030">
    <property type="entry name" value="Recep_L_domain"/>
    <property type="match status" value="1"/>
</dbReference>
<evidence type="ECO:0000313" key="6">
    <source>
        <dbReference type="Proteomes" id="UP001303046"/>
    </source>
</evidence>
<feature type="transmembrane region" description="Helical" evidence="2">
    <location>
        <begin position="210"/>
        <end position="231"/>
    </location>
</feature>
<evidence type="ECO:0000313" key="5">
    <source>
        <dbReference type="EMBL" id="KAK6738819.1"/>
    </source>
</evidence>
<proteinExistence type="predicted"/>
<evidence type="ECO:0000256" key="1">
    <source>
        <dbReference type="SAM" id="MobiDB-lite"/>
    </source>
</evidence>
<dbReference type="InterPro" id="IPR000494">
    <property type="entry name" value="Rcpt_L-dom"/>
</dbReference>
<feature type="domain" description="Receptor L-domain" evidence="4">
    <location>
        <begin position="74"/>
        <end position="178"/>
    </location>
</feature>
<keyword evidence="3" id="KW-0732">Signal</keyword>
<feature type="compositionally biased region" description="Polar residues" evidence="1">
    <location>
        <begin position="734"/>
        <end position="755"/>
    </location>
</feature>
<dbReference type="SUPFAM" id="SSF52058">
    <property type="entry name" value="L domain-like"/>
    <property type="match status" value="1"/>
</dbReference>
<gene>
    <name evidence="5" type="primary">Necator_chrII.g8534</name>
    <name evidence="5" type="ORF">RB195_020739</name>
</gene>
<keyword evidence="2" id="KW-1133">Transmembrane helix</keyword>
<comment type="caution">
    <text evidence="5">The sequence shown here is derived from an EMBL/GenBank/DDBJ whole genome shotgun (WGS) entry which is preliminary data.</text>
</comment>
<organism evidence="5 6">
    <name type="scientific">Necator americanus</name>
    <name type="common">Human hookworm</name>
    <dbReference type="NCBI Taxonomy" id="51031"/>
    <lineage>
        <taxon>Eukaryota</taxon>
        <taxon>Metazoa</taxon>
        <taxon>Ecdysozoa</taxon>
        <taxon>Nematoda</taxon>
        <taxon>Chromadorea</taxon>
        <taxon>Rhabditida</taxon>
        <taxon>Rhabditina</taxon>
        <taxon>Rhabditomorpha</taxon>
        <taxon>Strongyloidea</taxon>
        <taxon>Ancylostomatidae</taxon>
        <taxon>Bunostominae</taxon>
        <taxon>Necator</taxon>
    </lineage>
</organism>
<evidence type="ECO:0000256" key="3">
    <source>
        <dbReference type="SAM" id="SignalP"/>
    </source>
</evidence>
<dbReference type="InterPro" id="IPR053079">
    <property type="entry name" value="SPS2_domain"/>
</dbReference>
<protein>
    <recommendedName>
        <fullName evidence="4">Receptor L-domain domain-containing protein</fullName>
    </recommendedName>
</protein>
<sequence>MRSVGCVFLLIMLFTALVEAPGNTTRSMTVYITHARSLPRKNKLQTTIQSYREGECNGGVVTKNYIKNEIIKKKCTRVLGSLIIKDIRARRKMFDAFRSILHIDGSLQIKNTETLGSLDFFSQLQSIGNWELREPALQIVNNTGLISFDCESLVSLASSNRIVVVMEDNPDLTSFTENWMQLILHPLYLDIDEEEIQMLGDSLIYISRTLAMSCVLVLFLITVLVVITSILRRLYNHHVLKLISQSLTISEEIELDEQQKGRLQKYVNEVFSLSISDWKHYCDSVINHPHKDPTYHRKPKKTPDMRKAEAQLRKMNIKMKLKRGKPKLAKLPEQRTALKDPVAEKKAHINLSEDQEDAFEIWTRNDDEDHNLAWSGDLMSAYHKVFIGDDQGKILRREIPTTSGETRTLKRHDDVELHIEGKDAFIVTTNVLEFQLLIKKKFRSHNSNLITQTFTTRPILYNGWPEDGFPKDLKTLQKFLLSISSDTKIPTIVIGKSTDASCELFWMLNLVVKSVVGRATSARLSSILEACIILLSPGFLTSHHFLYLLKFVLSWASSVGAMTDEQRGLIPDWRTGYNAEELKCEPRLYGKYYLRVINLDIIDRLCDEILVGLDATNPPSKSDFKDNQHNVLLKDYQNEMDTQLETGELREEGGRNLRNSKPSEPVKTSETPPTKENKELNTAPNSPAIKKKKPHDNTKSPQKIRPTMGLSYAANALHLALTPRFHRAAKERSQSVSQSERIFKTPTTTPLRSDP</sequence>
<dbReference type="Proteomes" id="UP001303046">
    <property type="component" value="Unassembled WGS sequence"/>
</dbReference>